<accession>A0A3Q2UM83</accession>
<keyword evidence="2" id="KW-1185">Reference proteome</keyword>
<dbReference type="Ensembl" id="ENSFHET00000026221.1">
    <property type="protein sequence ID" value="ENSFHEP00000032650.1"/>
    <property type="gene ID" value="ENSFHEG00000019245.1"/>
</dbReference>
<organism evidence="1 2">
    <name type="scientific">Fundulus heteroclitus</name>
    <name type="common">Killifish</name>
    <name type="synonym">Mummichog</name>
    <dbReference type="NCBI Taxonomy" id="8078"/>
    <lineage>
        <taxon>Eukaryota</taxon>
        <taxon>Metazoa</taxon>
        <taxon>Chordata</taxon>
        <taxon>Craniata</taxon>
        <taxon>Vertebrata</taxon>
        <taxon>Euteleostomi</taxon>
        <taxon>Actinopterygii</taxon>
        <taxon>Neopterygii</taxon>
        <taxon>Teleostei</taxon>
        <taxon>Neoteleostei</taxon>
        <taxon>Acanthomorphata</taxon>
        <taxon>Ovalentaria</taxon>
        <taxon>Atherinomorphae</taxon>
        <taxon>Cyprinodontiformes</taxon>
        <taxon>Fundulidae</taxon>
        <taxon>Fundulus</taxon>
    </lineage>
</organism>
<protein>
    <submittedName>
        <fullName evidence="1">Uncharacterized protein</fullName>
    </submittedName>
</protein>
<name>A0A3Q2UM83_FUNHE</name>
<reference evidence="1" key="2">
    <citation type="submission" date="2025-09" db="UniProtKB">
        <authorList>
            <consortium name="Ensembl"/>
        </authorList>
    </citation>
    <scope>IDENTIFICATION</scope>
</reference>
<dbReference type="AlphaFoldDB" id="A0A3Q2UM83"/>
<dbReference type="Proteomes" id="UP000265000">
    <property type="component" value="Unplaced"/>
</dbReference>
<sequence length="104" mass="11500">DTPVTHQPTEAAGAGWTGCCGLLSWCPAPEMLFPPSVMVQEEERGWMATNAVRRRQGQGCSCAVSPPGCRGMGTFSEYVKPRCMWGCMNLQMNCKPILKWTFVR</sequence>
<proteinExistence type="predicted"/>
<evidence type="ECO:0000313" key="1">
    <source>
        <dbReference type="Ensembl" id="ENSFHEP00000032650.1"/>
    </source>
</evidence>
<evidence type="ECO:0000313" key="2">
    <source>
        <dbReference type="Proteomes" id="UP000265000"/>
    </source>
</evidence>
<reference evidence="1" key="1">
    <citation type="submission" date="2025-08" db="UniProtKB">
        <authorList>
            <consortium name="Ensembl"/>
        </authorList>
    </citation>
    <scope>IDENTIFICATION</scope>
</reference>